<accession>A0ABZ0TI19</accession>
<evidence type="ECO:0000313" key="2">
    <source>
        <dbReference type="Proteomes" id="UP001324380"/>
    </source>
</evidence>
<evidence type="ECO:0000313" key="1">
    <source>
        <dbReference type="EMBL" id="WPU92461.1"/>
    </source>
</evidence>
<sequence>MTRPLFPIEHTLRAVIALFYRLHNHPLLLVVFGESPEQQLTLFCKDILERVIVMYQPKEVVYQSLRHNTTLLQAYYPLGFQAIRSVLAETFEK</sequence>
<dbReference type="EMBL" id="CP139558">
    <property type="protein sequence ID" value="WPU92461.1"/>
    <property type="molecule type" value="Genomic_DNA"/>
</dbReference>
<proteinExistence type="predicted"/>
<name>A0ABZ0TI19_9SPHI</name>
<dbReference type="RefSeq" id="WP_321561623.1">
    <property type="nucleotide sequence ID" value="NZ_CP139558.1"/>
</dbReference>
<gene>
    <name evidence="1" type="ORF">SNE25_24340</name>
</gene>
<reference evidence="1 2" key="1">
    <citation type="submission" date="2023-11" db="EMBL/GenBank/DDBJ databases">
        <title>Analysis of the Genomes of Mucilaginibacter gossypii cycad 4 and M. sabulilitoris SNA2: microbes with the potential for plant growth promotion.</title>
        <authorList>
            <person name="Hirsch A.M."/>
            <person name="Humm E."/>
            <person name="Rubbi M."/>
            <person name="Del Vecchio G."/>
            <person name="Ha S.M."/>
            <person name="Pellegrini M."/>
            <person name="Gunsalus R.P."/>
        </authorList>
    </citation>
    <scope>NUCLEOTIDE SEQUENCE [LARGE SCALE GENOMIC DNA]</scope>
    <source>
        <strain evidence="1 2">SNA2</strain>
    </source>
</reference>
<protein>
    <submittedName>
        <fullName evidence="1">Uncharacterized protein</fullName>
    </submittedName>
</protein>
<organism evidence="1 2">
    <name type="scientific">Mucilaginibacter sabulilitoris</name>
    <dbReference type="NCBI Taxonomy" id="1173583"/>
    <lineage>
        <taxon>Bacteria</taxon>
        <taxon>Pseudomonadati</taxon>
        <taxon>Bacteroidota</taxon>
        <taxon>Sphingobacteriia</taxon>
        <taxon>Sphingobacteriales</taxon>
        <taxon>Sphingobacteriaceae</taxon>
        <taxon>Mucilaginibacter</taxon>
    </lineage>
</organism>
<keyword evidence="2" id="KW-1185">Reference proteome</keyword>
<dbReference type="Proteomes" id="UP001324380">
    <property type="component" value="Chromosome"/>
</dbReference>